<keyword evidence="9" id="KW-1185">Reference proteome</keyword>
<dbReference type="EMBL" id="FOBS01000028">
    <property type="protein sequence ID" value="SEM63276.1"/>
    <property type="molecule type" value="Genomic_DNA"/>
</dbReference>
<evidence type="ECO:0000313" key="8">
    <source>
        <dbReference type="EMBL" id="SEM63276.1"/>
    </source>
</evidence>
<feature type="transmembrane region" description="Helical" evidence="7">
    <location>
        <begin position="91"/>
        <end position="113"/>
    </location>
</feature>
<reference evidence="8 9" key="1">
    <citation type="submission" date="2016-10" db="EMBL/GenBank/DDBJ databases">
        <authorList>
            <person name="de Groot N.N."/>
        </authorList>
    </citation>
    <scope>NUCLEOTIDE SEQUENCE [LARGE SCALE GENOMIC DNA]</scope>
    <source>
        <strain evidence="8 9">DSM 8423</strain>
    </source>
</reference>
<feature type="transmembrane region" description="Helical" evidence="7">
    <location>
        <begin position="57"/>
        <end position="79"/>
    </location>
</feature>
<name>A0A1H7ZYG5_9BACT</name>
<dbReference type="OrthoDB" id="9777774at2"/>
<accession>A0A1H7ZYG5</accession>
<feature type="transmembrane region" description="Helical" evidence="7">
    <location>
        <begin position="13"/>
        <end position="36"/>
    </location>
</feature>
<dbReference type="RefSeq" id="WP_093884417.1">
    <property type="nucleotide sequence ID" value="NZ_FOBS01000028.1"/>
</dbReference>
<dbReference type="Pfam" id="PF03773">
    <property type="entry name" value="ArsP_1"/>
    <property type="match status" value="1"/>
</dbReference>
<evidence type="ECO:0000256" key="5">
    <source>
        <dbReference type="ARBA" id="ARBA00022989"/>
    </source>
</evidence>
<comment type="subcellular location">
    <subcellularLocation>
        <location evidence="1">Cell membrane</location>
        <topology evidence="1">Multi-pass membrane protein</topology>
    </subcellularLocation>
</comment>
<dbReference type="InterPro" id="IPR005524">
    <property type="entry name" value="DUF318"/>
</dbReference>
<dbReference type="AlphaFoldDB" id="A0A1H7ZYG5"/>
<keyword evidence="3" id="KW-1003">Cell membrane</keyword>
<sequence length="369" mass="38825">MFGLNNVVVAGKFFLVIAGELVLIFVAVSFIIGLLMEYLPPSRVRDYLSNKLSWVQYLLGSGLGAITPFCSCSTVPITAGLLKGGVPFGPTMAFLFASPVLNPIIIALLLSLLGTKATAVYVVVTFLGSMVAAAVLSRLGMERQVKPLANFQTSCCAEETKFETASLKTLPMAAGCCSSENVQSAPLRTVTTFQAPSACCAGESSPTVQNPVSASCCSVRFETDEGAQAESFKEKLKRASVSAVETFKGVFWYLLLGAGIGAFIYGFFPQDLVIRLAGPGNPWSIPIAALIGVPMYIRAETVIPISAALVGKGMGVGTVLALIIGGAGASIPEMIILGSMFRKKLIFAFALNVFLVAVVAGYLVDILIY</sequence>
<organism evidence="8 9">
    <name type="scientific">Syntrophus gentianae</name>
    <dbReference type="NCBI Taxonomy" id="43775"/>
    <lineage>
        <taxon>Bacteria</taxon>
        <taxon>Pseudomonadati</taxon>
        <taxon>Thermodesulfobacteriota</taxon>
        <taxon>Syntrophia</taxon>
        <taxon>Syntrophales</taxon>
        <taxon>Syntrophaceae</taxon>
        <taxon>Syntrophus</taxon>
    </lineage>
</organism>
<keyword evidence="5 7" id="KW-1133">Transmembrane helix</keyword>
<keyword evidence="4 7" id="KW-0812">Transmembrane</keyword>
<protein>
    <recommendedName>
        <fullName evidence="10">Permease</fullName>
    </recommendedName>
</protein>
<evidence type="ECO:0000256" key="4">
    <source>
        <dbReference type="ARBA" id="ARBA00022692"/>
    </source>
</evidence>
<gene>
    <name evidence="8" type="ORF">SAMN04489760_12830</name>
</gene>
<dbReference type="GO" id="GO:0005886">
    <property type="term" value="C:plasma membrane"/>
    <property type="evidence" value="ECO:0007669"/>
    <property type="project" value="UniProtKB-SubCell"/>
</dbReference>
<feature type="transmembrane region" description="Helical" evidence="7">
    <location>
        <begin position="250"/>
        <end position="268"/>
    </location>
</feature>
<evidence type="ECO:0000313" key="9">
    <source>
        <dbReference type="Proteomes" id="UP000198744"/>
    </source>
</evidence>
<dbReference type="Proteomes" id="UP000198744">
    <property type="component" value="Unassembled WGS sequence"/>
</dbReference>
<evidence type="ECO:0000256" key="3">
    <source>
        <dbReference type="ARBA" id="ARBA00022475"/>
    </source>
</evidence>
<dbReference type="STRING" id="43775.SAMN04489760_12830"/>
<comment type="similarity">
    <text evidence="2">Belongs to the UPF0718 family.</text>
</comment>
<evidence type="ECO:0000256" key="7">
    <source>
        <dbReference type="SAM" id="Phobius"/>
    </source>
</evidence>
<evidence type="ECO:0000256" key="2">
    <source>
        <dbReference type="ARBA" id="ARBA00006386"/>
    </source>
</evidence>
<dbReference type="PANTHER" id="PTHR42775">
    <property type="entry name" value="PERMEASE RV2963-RELATED"/>
    <property type="match status" value="1"/>
</dbReference>
<feature type="transmembrane region" description="Helical" evidence="7">
    <location>
        <begin position="345"/>
        <end position="364"/>
    </location>
</feature>
<dbReference type="InterPro" id="IPR053166">
    <property type="entry name" value="UPF0718_permease"/>
</dbReference>
<feature type="transmembrane region" description="Helical" evidence="7">
    <location>
        <begin position="120"/>
        <end position="141"/>
    </location>
</feature>
<evidence type="ECO:0000256" key="1">
    <source>
        <dbReference type="ARBA" id="ARBA00004651"/>
    </source>
</evidence>
<keyword evidence="6 7" id="KW-0472">Membrane</keyword>
<dbReference type="PANTHER" id="PTHR42775:SF2">
    <property type="entry name" value="PERMEASE"/>
    <property type="match status" value="1"/>
</dbReference>
<proteinExistence type="inferred from homology"/>
<feature type="transmembrane region" description="Helical" evidence="7">
    <location>
        <begin position="280"/>
        <end position="297"/>
    </location>
</feature>
<evidence type="ECO:0000256" key="6">
    <source>
        <dbReference type="ARBA" id="ARBA00023136"/>
    </source>
</evidence>
<evidence type="ECO:0008006" key="10">
    <source>
        <dbReference type="Google" id="ProtNLM"/>
    </source>
</evidence>